<reference evidence="3 4" key="1">
    <citation type="submission" date="2016-10" db="EMBL/GenBank/DDBJ databases">
        <authorList>
            <person name="de Groot N.N."/>
        </authorList>
    </citation>
    <scope>NUCLEOTIDE SEQUENCE [LARGE SCALE GENOMIC DNA]</scope>
    <source>
        <strain>J11</strain>
        <strain evidence="4">PG 39</strain>
    </source>
</reference>
<evidence type="ECO:0000313" key="4">
    <source>
        <dbReference type="Proteomes" id="UP000199065"/>
    </source>
</evidence>
<keyword evidence="1" id="KW-0812">Transmembrane</keyword>
<keyword evidence="2" id="KW-0732">Signal</keyword>
<feature type="transmembrane region" description="Helical" evidence="1">
    <location>
        <begin position="224"/>
        <end position="242"/>
    </location>
</feature>
<sequence length="678" mass="72623">MKAHLPLPTLALGALSTLLAATYAHTSPETYQPASLLGEENYTSLGLWLDYSPDTVEPVTPQTTPEDLAELTHILSEHHAAIELDLNNIPDALPALGLIDPTGAVASLKDYSLTPSATPQAILFEGSYCADRWTKNIRCPYLDEQTEILGTVPLENRDHLYEFLLIPAADALIPEGTYKISAPSTAEAEATAQDIATASQQWSFAPELDLQGTPMSAQAFAMDVPSIHLFWLALLATAIIGARTRRSGGLLALAIGALIGIALAWPTLTLSGLYFARAAALLVISAALIIGLSVAFPESVPRPPQLGAGSKKQGYRAWSVVGLSSLMLSLSLLLLSTVGPGQIITYLRTLNQPTAATPIKDAELTRMWLQYYGAPPEEDNEALDLALEALQSAMDSGVAYAEYRDPYSSVGAQPMDISYFPSLFGDSYATVDKRPLVLIGGEVIAELNSGQDFCEPLPCAAFGPKVNHAEDISPSLEAHRISDTSELAPGTTWLAAGNELVSLDDIPVLRQTPEFLTDLNPMLRETALQGAIFVDAPDEAIDEFITTSRNAGMNFLPLPADYSTEPDFVGEILPTNYLHSLVASIYTLLALGALVSAVRRVLKPRAVRDVGDLVKLLGVGALCILALVPAFLLAQSLVFFTPFLDALFMPFYTSGVTIAVALMAPLGVISLVWALRRR</sequence>
<feature type="chain" id="PRO_5011778865" description="Membrane transport protein MMPL domain-containing protein" evidence="2">
    <location>
        <begin position="21"/>
        <end position="678"/>
    </location>
</feature>
<dbReference type="AlphaFoldDB" id="A0A1I2TNX4"/>
<feature type="signal peptide" evidence="2">
    <location>
        <begin position="1"/>
        <end position="20"/>
    </location>
</feature>
<feature type="transmembrane region" description="Helical" evidence="1">
    <location>
        <begin position="249"/>
        <end position="268"/>
    </location>
</feature>
<keyword evidence="4" id="KW-1185">Reference proteome</keyword>
<evidence type="ECO:0000256" key="1">
    <source>
        <dbReference type="SAM" id="Phobius"/>
    </source>
</evidence>
<evidence type="ECO:0000313" key="3">
    <source>
        <dbReference type="EMBL" id="SFG66622.1"/>
    </source>
</evidence>
<protein>
    <recommendedName>
        <fullName evidence="5">Membrane transport protein MMPL domain-containing protein</fullName>
    </recommendedName>
</protein>
<dbReference type="EMBL" id="FOPJ01000009">
    <property type="protein sequence ID" value="SFG66622.1"/>
    <property type="molecule type" value="Genomic_DNA"/>
</dbReference>
<accession>A0A1I2TNX4</accession>
<evidence type="ECO:0008006" key="5">
    <source>
        <dbReference type="Google" id="ProtNLM"/>
    </source>
</evidence>
<evidence type="ECO:0000256" key="2">
    <source>
        <dbReference type="SAM" id="SignalP"/>
    </source>
</evidence>
<dbReference type="OrthoDB" id="3227817at2"/>
<organism evidence="3 4">
    <name type="scientific">Corynebacterium spheniscorum</name>
    <dbReference type="NCBI Taxonomy" id="185761"/>
    <lineage>
        <taxon>Bacteria</taxon>
        <taxon>Bacillati</taxon>
        <taxon>Actinomycetota</taxon>
        <taxon>Actinomycetes</taxon>
        <taxon>Mycobacteriales</taxon>
        <taxon>Corynebacteriaceae</taxon>
        <taxon>Corynebacterium</taxon>
    </lineage>
</organism>
<gene>
    <name evidence="3" type="ORF">SAMN05660282_01566</name>
</gene>
<keyword evidence="1" id="KW-0472">Membrane</keyword>
<keyword evidence="1" id="KW-1133">Transmembrane helix</keyword>
<proteinExistence type="predicted"/>
<dbReference type="RefSeq" id="WP_092286140.1">
    <property type="nucleotide sequence ID" value="NZ_FOPJ01000009.1"/>
</dbReference>
<name>A0A1I2TNX4_9CORY</name>
<feature type="transmembrane region" description="Helical" evidence="1">
    <location>
        <begin position="651"/>
        <end position="675"/>
    </location>
</feature>
<dbReference type="STRING" id="185761.SAMN05660282_01566"/>
<feature type="transmembrane region" description="Helical" evidence="1">
    <location>
        <begin position="616"/>
        <end position="639"/>
    </location>
</feature>
<feature type="transmembrane region" description="Helical" evidence="1">
    <location>
        <begin position="577"/>
        <end position="595"/>
    </location>
</feature>
<feature type="transmembrane region" description="Helical" evidence="1">
    <location>
        <begin position="274"/>
        <end position="296"/>
    </location>
</feature>
<dbReference type="Proteomes" id="UP000199065">
    <property type="component" value="Unassembled WGS sequence"/>
</dbReference>
<feature type="transmembrane region" description="Helical" evidence="1">
    <location>
        <begin position="317"/>
        <end position="338"/>
    </location>
</feature>